<keyword evidence="3" id="KW-1185">Reference proteome</keyword>
<accession>A0AA39VSQ3</accession>
<evidence type="ECO:0000256" key="1">
    <source>
        <dbReference type="SAM" id="MobiDB-lite"/>
    </source>
</evidence>
<organism evidence="2 3">
    <name type="scientific">Acer saccharum</name>
    <name type="common">Sugar maple</name>
    <dbReference type="NCBI Taxonomy" id="4024"/>
    <lineage>
        <taxon>Eukaryota</taxon>
        <taxon>Viridiplantae</taxon>
        <taxon>Streptophyta</taxon>
        <taxon>Embryophyta</taxon>
        <taxon>Tracheophyta</taxon>
        <taxon>Spermatophyta</taxon>
        <taxon>Magnoliopsida</taxon>
        <taxon>eudicotyledons</taxon>
        <taxon>Gunneridae</taxon>
        <taxon>Pentapetalae</taxon>
        <taxon>rosids</taxon>
        <taxon>malvids</taxon>
        <taxon>Sapindales</taxon>
        <taxon>Sapindaceae</taxon>
        <taxon>Hippocastanoideae</taxon>
        <taxon>Acereae</taxon>
        <taxon>Acer</taxon>
    </lineage>
</organism>
<proteinExistence type="predicted"/>
<reference evidence="2" key="2">
    <citation type="submission" date="2023-06" db="EMBL/GenBank/DDBJ databases">
        <authorList>
            <person name="Swenson N.G."/>
            <person name="Wegrzyn J.L."/>
            <person name="Mcevoy S.L."/>
        </authorList>
    </citation>
    <scope>NUCLEOTIDE SEQUENCE</scope>
    <source>
        <strain evidence="2">NS2018</strain>
        <tissue evidence="2">Leaf</tissue>
    </source>
</reference>
<dbReference type="AlphaFoldDB" id="A0AA39VSQ3"/>
<name>A0AA39VSQ3_ACESA</name>
<feature type="region of interest" description="Disordered" evidence="1">
    <location>
        <begin position="70"/>
        <end position="113"/>
    </location>
</feature>
<protein>
    <submittedName>
        <fullName evidence="2">Uncharacterized protein</fullName>
    </submittedName>
</protein>
<gene>
    <name evidence="2" type="ORF">LWI29_009154</name>
</gene>
<dbReference type="EMBL" id="JAUESC010000381">
    <property type="protein sequence ID" value="KAK0589063.1"/>
    <property type="molecule type" value="Genomic_DNA"/>
</dbReference>
<evidence type="ECO:0000313" key="3">
    <source>
        <dbReference type="Proteomes" id="UP001168877"/>
    </source>
</evidence>
<reference evidence="2" key="1">
    <citation type="journal article" date="2022" name="Plant J.">
        <title>Strategies of tolerance reflected in two North American maple genomes.</title>
        <authorList>
            <person name="McEvoy S.L."/>
            <person name="Sezen U.U."/>
            <person name="Trouern-Trend A."/>
            <person name="McMahon S.M."/>
            <person name="Schaberg P.G."/>
            <person name="Yang J."/>
            <person name="Wegrzyn J.L."/>
            <person name="Swenson N.G."/>
        </authorList>
    </citation>
    <scope>NUCLEOTIDE SEQUENCE</scope>
    <source>
        <strain evidence="2">NS2018</strain>
    </source>
</reference>
<sequence length="206" mass="23056">MVKVMTYCPTKLYAIEFSSRSAFHPYLGHTYLIHFDRGHFGLQGSTGQPTFSKDDWALGQNDLGYDKELDEASEEGEVRSPTTSNKGSSSDNSRQDRNDKGCDPLDNDRNANQNRLRSVIVAKDNEEEITKVIEKGVALGLDWRNGSKKACNGDGNNEDWDVEEEVKKVMETGAALGFDFNGNEEEIYKVVSTRECEDEARLSSQV</sequence>
<comment type="caution">
    <text evidence="2">The sequence shown here is derived from an EMBL/GenBank/DDBJ whole genome shotgun (WGS) entry which is preliminary data.</text>
</comment>
<feature type="compositionally biased region" description="Basic and acidic residues" evidence="1">
    <location>
        <begin position="93"/>
        <end position="109"/>
    </location>
</feature>
<dbReference type="Proteomes" id="UP001168877">
    <property type="component" value="Unassembled WGS sequence"/>
</dbReference>
<evidence type="ECO:0000313" key="2">
    <source>
        <dbReference type="EMBL" id="KAK0589063.1"/>
    </source>
</evidence>